<feature type="domain" description="ABC transmembrane type-1" evidence="11">
    <location>
        <begin position="32"/>
        <end position="315"/>
    </location>
</feature>
<dbReference type="Proteomes" id="UP000193006">
    <property type="component" value="Chromosome"/>
</dbReference>
<gene>
    <name evidence="12" type="primary">yheI</name>
    <name evidence="12" type="ORF">BkAM31D_14215</name>
</gene>
<dbReference type="CDD" id="cd18541">
    <property type="entry name" value="ABC_6TM_TmrB_like"/>
    <property type="match status" value="1"/>
</dbReference>
<keyword evidence="13" id="KW-1185">Reference proteome</keyword>
<dbReference type="SMART" id="SM00382">
    <property type="entry name" value="AAA"/>
    <property type="match status" value="1"/>
</dbReference>
<dbReference type="PROSITE" id="PS50929">
    <property type="entry name" value="ABC_TM1F"/>
    <property type="match status" value="1"/>
</dbReference>
<evidence type="ECO:0000256" key="9">
    <source>
        <dbReference type="SAM" id="Phobius"/>
    </source>
</evidence>
<evidence type="ECO:0000256" key="2">
    <source>
        <dbReference type="ARBA" id="ARBA00022448"/>
    </source>
</evidence>
<dbReference type="GO" id="GO:0005886">
    <property type="term" value="C:plasma membrane"/>
    <property type="evidence" value="ECO:0007669"/>
    <property type="project" value="UniProtKB-SubCell"/>
</dbReference>
<keyword evidence="7 9" id="KW-1133">Transmembrane helix</keyword>
<dbReference type="GO" id="GO:0015421">
    <property type="term" value="F:ABC-type oligopeptide transporter activity"/>
    <property type="evidence" value="ECO:0007669"/>
    <property type="project" value="TreeGrafter"/>
</dbReference>
<dbReference type="PANTHER" id="PTHR43394:SF1">
    <property type="entry name" value="ATP-BINDING CASSETTE SUB-FAMILY B MEMBER 10, MITOCHONDRIAL"/>
    <property type="match status" value="1"/>
</dbReference>
<evidence type="ECO:0000256" key="7">
    <source>
        <dbReference type="ARBA" id="ARBA00022989"/>
    </source>
</evidence>
<dbReference type="KEGG" id="bkw:BkAM31D_14215"/>
<dbReference type="Pfam" id="PF00005">
    <property type="entry name" value="ABC_tran"/>
    <property type="match status" value="1"/>
</dbReference>
<evidence type="ECO:0000256" key="4">
    <source>
        <dbReference type="ARBA" id="ARBA00022692"/>
    </source>
</evidence>
<feature type="transmembrane region" description="Helical" evidence="9">
    <location>
        <begin position="172"/>
        <end position="190"/>
    </location>
</feature>
<dbReference type="InterPro" id="IPR017871">
    <property type="entry name" value="ABC_transporter-like_CS"/>
</dbReference>
<dbReference type="InterPro" id="IPR011527">
    <property type="entry name" value="ABC1_TM_dom"/>
</dbReference>
<dbReference type="STRING" id="199441.BkAM31D_14215"/>
<dbReference type="GO" id="GO:0005524">
    <property type="term" value="F:ATP binding"/>
    <property type="evidence" value="ECO:0007669"/>
    <property type="project" value="UniProtKB-KW"/>
</dbReference>
<feature type="transmembrane region" description="Helical" evidence="9">
    <location>
        <begin position="260"/>
        <end position="280"/>
    </location>
</feature>
<dbReference type="Gene3D" id="3.40.50.300">
    <property type="entry name" value="P-loop containing nucleotide triphosphate hydrolases"/>
    <property type="match status" value="1"/>
</dbReference>
<evidence type="ECO:0000313" key="12">
    <source>
        <dbReference type="EMBL" id="ARK30900.1"/>
    </source>
</evidence>
<keyword evidence="4 9" id="KW-0812">Transmembrane</keyword>
<reference evidence="12 13" key="1">
    <citation type="submission" date="2017-04" db="EMBL/GenBank/DDBJ databases">
        <title>Bacillus krulwichiae AM31D Genome sequencing and assembly.</title>
        <authorList>
            <person name="Krulwich T.A."/>
            <person name="Anastor L."/>
            <person name="Ehrlich R."/>
            <person name="Ehrlich G.D."/>
            <person name="Janto B."/>
        </authorList>
    </citation>
    <scope>NUCLEOTIDE SEQUENCE [LARGE SCALE GENOMIC DNA]</scope>
    <source>
        <strain evidence="12 13">AM31D</strain>
    </source>
</reference>
<feature type="transmembrane region" description="Helical" evidence="9">
    <location>
        <begin position="67"/>
        <end position="89"/>
    </location>
</feature>
<dbReference type="InterPro" id="IPR039421">
    <property type="entry name" value="Type_1_exporter"/>
</dbReference>
<evidence type="ECO:0000256" key="3">
    <source>
        <dbReference type="ARBA" id="ARBA00022475"/>
    </source>
</evidence>
<evidence type="ECO:0000256" key="1">
    <source>
        <dbReference type="ARBA" id="ARBA00004651"/>
    </source>
</evidence>
<feature type="transmembrane region" description="Helical" evidence="9">
    <location>
        <begin position="292"/>
        <end position="313"/>
    </location>
</feature>
<keyword evidence="5" id="KW-0547">Nucleotide-binding</keyword>
<keyword evidence="3" id="KW-1003">Cell membrane</keyword>
<dbReference type="InterPro" id="IPR036640">
    <property type="entry name" value="ABC1_TM_sf"/>
</dbReference>
<proteinExistence type="predicted"/>
<evidence type="ECO:0000259" key="11">
    <source>
        <dbReference type="PROSITE" id="PS50929"/>
    </source>
</evidence>
<dbReference type="Gene3D" id="1.20.1560.10">
    <property type="entry name" value="ABC transporter type 1, transmembrane domain"/>
    <property type="match status" value="1"/>
</dbReference>
<dbReference type="EC" id="3.6.3.-" evidence="12"/>
<feature type="transmembrane region" description="Helical" evidence="9">
    <location>
        <begin position="29"/>
        <end position="55"/>
    </location>
</feature>
<evidence type="ECO:0000256" key="6">
    <source>
        <dbReference type="ARBA" id="ARBA00022840"/>
    </source>
</evidence>
<organism evidence="12 13">
    <name type="scientific">Halalkalibacter krulwichiae</name>
    <dbReference type="NCBI Taxonomy" id="199441"/>
    <lineage>
        <taxon>Bacteria</taxon>
        <taxon>Bacillati</taxon>
        <taxon>Bacillota</taxon>
        <taxon>Bacilli</taxon>
        <taxon>Bacillales</taxon>
        <taxon>Bacillaceae</taxon>
        <taxon>Halalkalibacter</taxon>
    </lineage>
</organism>
<evidence type="ECO:0000313" key="13">
    <source>
        <dbReference type="Proteomes" id="UP000193006"/>
    </source>
</evidence>
<dbReference type="PROSITE" id="PS00211">
    <property type="entry name" value="ABC_TRANSPORTER_1"/>
    <property type="match status" value="1"/>
</dbReference>
<dbReference type="EMBL" id="CP020814">
    <property type="protein sequence ID" value="ARK30900.1"/>
    <property type="molecule type" value="Genomic_DNA"/>
</dbReference>
<evidence type="ECO:0000256" key="8">
    <source>
        <dbReference type="ARBA" id="ARBA00023136"/>
    </source>
</evidence>
<feature type="domain" description="ABC transporter" evidence="10">
    <location>
        <begin position="350"/>
        <end position="583"/>
    </location>
</feature>
<dbReference type="AlphaFoldDB" id="A0A1X9MEE2"/>
<accession>A0A1X9MEE2</accession>
<comment type="subcellular location">
    <subcellularLocation>
        <location evidence="1">Cell membrane</location>
        <topology evidence="1">Multi-pass membrane protein</topology>
    </subcellularLocation>
</comment>
<dbReference type="SUPFAM" id="SSF52540">
    <property type="entry name" value="P-loop containing nucleoside triphosphate hydrolases"/>
    <property type="match status" value="1"/>
</dbReference>
<dbReference type="FunFam" id="1.20.1560.10:FF:000011">
    <property type="entry name" value="Multidrug ABC transporter ATP-binding protein"/>
    <property type="match status" value="1"/>
</dbReference>
<evidence type="ECO:0000259" key="10">
    <source>
        <dbReference type="PROSITE" id="PS50893"/>
    </source>
</evidence>
<dbReference type="FunFam" id="3.40.50.300:FF:000221">
    <property type="entry name" value="Multidrug ABC transporter ATP-binding protein"/>
    <property type="match status" value="1"/>
</dbReference>
<name>A0A1X9MEE2_9BACI</name>
<keyword evidence="12" id="KW-0378">Hydrolase</keyword>
<dbReference type="GO" id="GO:0016887">
    <property type="term" value="F:ATP hydrolysis activity"/>
    <property type="evidence" value="ECO:0007669"/>
    <property type="project" value="InterPro"/>
</dbReference>
<feature type="transmembrane region" description="Helical" evidence="9">
    <location>
        <begin position="147"/>
        <end position="166"/>
    </location>
</feature>
<evidence type="ECO:0000256" key="5">
    <source>
        <dbReference type="ARBA" id="ARBA00022741"/>
    </source>
</evidence>
<keyword evidence="8 9" id="KW-0472">Membrane</keyword>
<dbReference type="InterPro" id="IPR027417">
    <property type="entry name" value="P-loop_NTPase"/>
</dbReference>
<keyword evidence="2" id="KW-0813">Transport</keyword>
<dbReference type="PANTHER" id="PTHR43394">
    <property type="entry name" value="ATP-DEPENDENT PERMEASE MDL1, MITOCHONDRIAL"/>
    <property type="match status" value="1"/>
</dbReference>
<dbReference type="PROSITE" id="PS50893">
    <property type="entry name" value="ABC_TRANSPORTER_2"/>
    <property type="match status" value="1"/>
</dbReference>
<keyword evidence="6 12" id="KW-0067">ATP-binding</keyword>
<protein>
    <submittedName>
        <fullName evidence="12">Putative multidrug resistance ABC transporter ATP-binding/permease protein YheI</fullName>
        <ecNumber evidence="12">3.6.3.-</ecNumber>
    </submittedName>
</protein>
<dbReference type="InterPro" id="IPR003593">
    <property type="entry name" value="AAA+_ATPase"/>
</dbReference>
<dbReference type="InterPro" id="IPR003439">
    <property type="entry name" value="ABC_transporter-like_ATP-bd"/>
</dbReference>
<dbReference type="Pfam" id="PF00664">
    <property type="entry name" value="ABC_membrane"/>
    <property type="match status" value="1"/>
</dbReference>
<sequence>MVGCELKKGEEFVSVFKDLWWFFSQEKKAYGIGIVILAFVSLFTLVPPLIVGVIVDHIVLETLTGSILLMWIVVLLVVGLLTYVLRYVWRIMIFGASIRLARLLRNRLYVHFTKMSQRFYQRHRTGDLMAHATNDIRAVQMTAGQGVLTLVDSLTMGSFVIITMATTISWKLTLICLIPMPFMAYLTSYYGTLLHKRFHHAQSAFSQLNDNVQESITGVRVAKTFGQEQDEIKRFKAKSQEVVDKNVAVAKIDALFDPTISLIVGVSYFLAIVFGARFVIGGELTIGQLTSFTIYLGLLIWPMLAFGWLFNIVERGRASNDRISALLSEKQDITDHEVATNENVTGDVTVEIDHFTYPGSEKATLTDIAFKLEQGKTLGIVGKTGSGKSTLIRILQREYDLSNGVIKIGAKQVHEYRLDDLKKTFGHVPQDHFLFSATIADNVAFAKPEASMNEVIDSCKLASIHDDIIGFPEGYATIVGERGVTLSGGQKQRISIARALLPNPNILILDDSLSAVDAKTEETILDALRQNRSGKTTIITAHRLSAIKHADLILVLDQGKIVERGTHSDLMENEGWYQRMYEHQQLEELVEQGGRRNAT</sequence>
<dbReference type="SUPFAM" id="SSF90123">
    <property type="entry name" value="ABC transporter transmembrane region"/>
    <property type="match status" value="1"/>
</dbReference>